<dbReference type="PROSITE" id="PS00524">
    <property type="entry name" value="SMB_1"/>
    <property type="match status" value="1"/>
</dbReference>
<feature type="chain" id="PRO_5041387148" description="SMB domain-containing protein" evidence="3">
    <location>
        <begin position="17"/>
        <end position="654"/>
    </location>
</feature>
<dbReference type="AlphaFoldDB" id="A0AA36JB04"/>
<dbReference type="Pfam" id="PF03283">
    <property type="entry name" value="PAE"/>
    <property type="match status" value="1"/>
</dbReference>
<feature type="region of interest" description="Disordered" evidence="2">
    <location>
        <begin position="469"/>
        <end position="500"/>
    </location>
</feature>
<dbReference type="PROSITE" id="PS50958">
    <property type="entry name" value="SMB_2"/>
    <property type="match status" value="1"/>
</dbReference>
<dbReference type="InterPro" id="IPR001212">
    <property type="entry name" value="Somatomedin_B_dom"/>
</dbReference>
<feature type="domain" description="SMB" evidence="4">
    <location>
        <begin position="17"/>
        <end position="56"/>
    </location>
</feature>
<organism evidence="5 6">
    <name type="scientific">Effrenium voratum</name>
    <dbReference type="NCBI Taxonomy" id="2562239"/>
    <lineage>
        <taxon>Eukaryota</taxon>
        <taxon>Sar</taxon>
        <taxon>Alveolata</taxon>
        <taxon>Dinophyceae</taxon>
        <taxon>Suessiales</taxon>
        <taxon>Symbiodiniaceae</taxon>
        <taxon>Effrenium</taxon>
    </lineage>
</organism>
<dbReference type="Pfam" id="PF01033">
    <property type="entry name" value="Somatomedin_B"/>
    <property type="match status" value="1"/>
</dbReference>
<keyword evidence="6" id="KW-1185">Reference proteome</keyword>
<dbReference type="Proteomes" id="UP001178507">
    <property type="component" value="Unassembled WGS sequence"/>
</dbReference>
<proteinExistence type="predicted"/>
<sequence length="654" mass="72024">MAHRWLLLLLPVRSGAYEGSCAGKCGSWGSDCWCNDQCEARGNCCDDYAQQCGQPSCEKCHRYTCDEWIQWDERNTCESLKKEWGCKCSGCKCAASSGASLVKLQQSVHPEAKCLDGSMAGYYLRRGSEASHFLIFLEGGGWCYDQNCEAPTADGTLEDCRQRSTGKLGSSRSWAATKPDHRLSGMLSADASANPVFHNWTLVYVPYCDGASFTGDSEVDGLHFKGQQILNAVITELETKERLLEARKVVLSGGSAGASAVLFHADALRERLQGVCVATERRRMTENCRQDMEVLALADAGFFLDLPDIKGIRCWPNQIISLFNVSRGYSGLHSDCLERFKSEPWRCLFPQYYADLISTRTFLANSLYDSSELQYTLRLDCSPDGRYQRSCDAQEMARFEELRSAHAAAWRPLAKRPGNGLWAVACVDHTLTWGRWTDPHWQVPEDGAGLAEAVQQWLGGQSVHFEDSVPWPMNRPCSGAEGTGARRSLTGRPSPELPAPQAASYDPTHLLLGAGAAACGLGVLCLLQRRKPSARSPDGLEMEIRCQSSEIDTRRMAVVPSRKSVIPKLGPTLLGVKGSGMPIHQDPFNFGNLFLAICIRFPEGAESAALAQLLGESESEEQEDCEEVFCEAMDPLLSAKQSKKVTTQDSTKHF</sequence>
<dbReference type="PANTHER" id="PTHR21562">
    <property type="entry name" value="NOTUM-RELATED"/>
    <property type="match status" value="1"/>
</dbReference>
<evidence type="ECO:0000313" key="6">
    <source>
        <dbReference type="Proteomes" id="UP001178507"/>
    </source>
</evidence>
<dbReference type="InterPro" id="IPR004963">
    <property type="entry name" value="PAE/NOTUM"/>
</dbReference>
<evidence type="ECO:0000313" key="5">
    <source>
        <dbReference type="EMBL" id="CAJ1402342.1"/>
    </source>
</evidence>
<gene>
    <name evidence="5" type="ORF">EVOR1521_LOCUS25255</name>
</gene>
<dbReference type="EMBL" id="CAUJNA010003450">
    <property type="protein sequence ID" value="CAJ1402342.1"/>
    <property type="molecule type" value="Genomic_DNA"/>
</dbReference>
<name>A0AA36JB04_9DINO</name>
<evidence type="ECO:0000256" key="2">
    <source>
        <dbReference type="SAM" id="MobiDB-lite"/>
    </source>
</evidence>
<keyword evidence="1" id="KW-1015">Disulfide bond</keyword>
<keyword evidence="3" id="KW-0732">Signal</keyword>
<evidence type="ECO:0000259" key="4">
    <source>
        <dbReference type="PROSITE" id="PS50958"/>
    </source>
</evidence>
<evidence type="ECO:0000256" key="1">
    <source>
        <dbReference type="ARBA" id="ARBA00023157"/>
    </source>
</evidence>
<protein>
    <recommendedName>
        <fullName evidence="4">SMB domain-containing protein</fullName>
    </recommendedName>
</protein>
<feature type="signal peptide" evidence="3">
    <location>
        <begin position="1"/>
        <end position="16"/>
    </location>
</feature>
<dbReference type="GO" id="GO:0016787">
    <property type="term" value="F:hydrolase activity"/>
    <property type="evidence" value="ECO:0007669"/>
    <property type="project" value="InterPro"/>
</dbReference>
<accession>A0AA36JB04</accession>
<comment type="caution">
    <text evidence="5">The sequence shown here is derived from an EMBL/GenBank/DDBJ whole genome shotgun (WGS) entry which is preliminary data.</text>
</comment>
<evidence type="ECO:0000256" key="3">
    <source>
        <dbReference type="SAM" id="SignalP"/>
    </source>
</evidence>
<reference evidence="5" key="1">
    <citation type="submission" date="2023-08" db="EMBL/GenBank/DDBJ databases">
        <authorList>
            <person name="Chen Y."/>
            <person name="Shah S."/>
            <person name="Dougan E. K."/>
            <person name="Thang M."/>
            <person name="Chan C."/>
        </authorList>
    </citation>
    <scope>NUCLEOTIDE SEQUENCE</scope>
</reference>